<dbReference type="EMBL" id="JACXVP010000008">
    <property type="protein sequence ID" value="KAG5593339.1"/>
    <property type="molecule type" value="Genomic_DNA"/>
</dbReference>
<gene>
    <name evidence="2" type="ORF">H5410_043853</name>
</gene>
<feature type="domain" description="Protein kinase" evidence="1">
    <location>
        <begin position="86"/>
        <end position="350"/>
    </location>
</feature>
<dbReference type="PANTHER" id="PTHR48007:SF55">
    <property type="entry name" value="PROTEIN KINASE DOMAIN-CONTAINING PROTEIN"/>
    <property type="match status" value="1"/>
</dbReference>
<dbReference type="Proteomes" id="UP000824120">
    <property type="component" value="Chromosome 8"/>
</dbReference>
<accession>A0A9J5XYC0</accession>
<dbReference type="GO" id="GO:0004672">
    <property type="term" value="F:protein kinase activity"/>
    <property type="evidence" value="ECO:0007669"/>
    <property type="project" value="InterPro"/>
</dbReference>
<reference evidence="2 3" key="1">
    <citation type="submission" date="2020-09" db="EMBL/GenBank/DDBJ databases">
        <title>De no assembly of potato wild relative species, Solanum commersonii.</title>
        <authorList>
            <person name="Cho K."/>
        </authorList>
    </citation>
    <scope>NUCLEOTIDE SEQUENCE [LARGE SCALE GENOMIC DNA]</scope>
    <source>
        <strain evidence="2">LZ3.2</strain>
        <tissue evidence="2">Leaf</tissue>
    </source>
</reference>
<keyword evidence="3" id="KW-1185">Reference proteome</keyword>
<dbReference type="PROSITE" id="PS50011">
    <property type="entry name" value="PROTEIN_KINASE_DOM"/>
    <property type="match status" value="1"/>
</dbReference>
<dbReference type="AlphaFoldDB" id="A0A9J5XYC0"/>
<name>A0A9J5XYC0_SOLCO</name>
<dbReference type="InterPro" id="IPR011009">
    <property type="entry name" value="Kinase-like_dom_sf"/>
</dbReference>
<proteinExistence type="predicted"/>
<dbReference type="OrthoDB" id="1890790at2759"/>
<sequence>MHKVLPCYRRVGREGGRVWYATFFFYDDLHTALLKSHHPHPHWKWWWSHNREGRLDLAGKWWLIERSRTNVKGKAVSGPCEPRLTLKEVLRASGGVMGESHLGMTEKIVLLKGKICALKRFRKVVLKKKEFGRRIEKFARVSRDCKQLVPITAYLYSKRIKFVVCDYYPMGSLADLLVGARDLGQTALEWKQRLKIIVCIAHGIAFIHSQNPPKDQKDIQLNVHGNVKASNVMINIDFTTCLSDYGFAQLAERTEFSDTWQKNPPPPDDQYVYCELLSQKSDVYNFGIILLDILGRRQGVKKEEMGIGEFEFFVQGKERKQVLNVLNIALKCINSDLEARPTMKQIVIYLGDVLRVKNYSN</sequence>
<dbReference type="InterPro" id="IPR001245">
    <property type="entry name" value="Ser-Thr/Tyr_kinase_cat_dom"/>
</dbReference>
<dbReference type="Gene3D" id="1.10.510.10">
    <property type="entry name" value="Transferase(Phosphotransferase) domain 1"/>
    <property type="match status" value="1"/>
</dbReference>
<dbReference type="InterPro" id="IPR000719">
    <property type="entry name" value="Prot_kinase_dom"/>
</dbReference>
<protein>
    <recommendedName>
        <fullName evidence="1">Protein kinase domain-containing protein</fullName>
    </recommendedName>
</protein>
<dbReference type="Pfam" id="PF07714">
    <property type="entry name" value="PK_Tyr_Ser-Thr"/>
    <property type="match status" value="1"/>
</dbReference>
<organism evidence="2 3">
    <name type="scientific">Solanum commersonii</name>
    <name type="common">Commerson's wild potato</name>
    <name type="synonym">Commerson's nightshade</name>
    <dbReference type="NCBI Taxonomy" id="4109"/>
    <lineage>
        <taxon>Eukaryota</taxon>
        <taxon>Viridiplantae</taxon>
        <taxon>Streptophyta</taxon>
        <taxon>Embryophyta</taxon>
        <taxon>Tracheophyta</taxon>
        <taxon>Spermatophyta</taxon>
        <taxon>Magnoliopsida</taxon>
        <taxon>eudicotyledons</taxon>
        <taxon>Gunneridae</taxon>
        <taxon>Pentapetalae</taxon>
        <taxon>asterids</taxon>
        <taxon>lamiids</taxon>
        <taxon>Solanales</taxon>
        <taxon>Solanaceae</taxon>
        <taxon>Solanoideae</taxon>
        <taxon>Solaneae</taxon>
        <taxon>Solanum</taxon>
    </lineage>
</organism>
<dbReference type="PANTHER" id="PTHR48007">
    <property type="entry name" value="LEUCINE-RICH REPEAT RECEPTOR-LIKE PROTEIN KINASE PXC1"/>
    <property type="match status" value="1"/>
</dbReference>
<evidence type="ECO:0000313" key="2">
    <source>
        <dbReference type="EMBL" id="KAG5593339.1"/>
    </source>
</evidence>
<evidence type="ECO:0000259" key="1">
    <source>
        <dbReference type="PROSITE" id="PS50011"/>
    </source>
</evidence>
<evidence type="ECO:0000313" key="3">
    <source>
        <dbReference type="Proteomes" id="UP000824120"/>
    </source>
</evidence>
<dbReference type="SUPFAM" id="SSF56112">
    <property type="entry name" value="Protein kinase-like (PK-like)"/>
    <property type="match status" value="1"/>
</dbReference>
<comment type="caution">
    <text evidence="2">The sequence shown here is derived from an EMBL/GenBank/DDBJ whole genome shotgun (WGS) entry which is preliminary data.</text>
</comment>
<dbReference type="GO" id="GO:0005524">
    <property type="term" value="F:ATP binding"/>
    <property type="evidence" value="ECO:0007669"/>
    <property type="project" value="InterPro"/>
</dbReference>
<dbReference type="InterPro" id="IPR046959">
    <property type="entry name" value="PRK1-6/SRF4-like"/>
</dbReference>